<dbReference type="GO" id="GO:0015562">
    <property type="term" value="F:efflux transmembrane transporter activity"/>
    <property type="evidence" value="ECO:0007669"/>
    <property type="project" value="InterPro"/>
</dbReference>
<evidence type="ECO:0000256" key="9">
    <source>
        <dbReference type="SAM" id="SignalP"/>
    </source>
</evidence>
<evidence type="ECO:0000313" key="10">
    <source>
        <dbReference type="EMBL" id="PUE00295.1"/>
    </source>
</evidence>
<dbReference type="Proteomes" id="UP000250928">
    <property type="component" value="Unassembled WGS sequence"/>
</dbReference>
<evidence type="ECO:0000256" key="5">
    <source>
        <dbReference type="ARBA" id="ARBA00022692"/>
    </source>
</evidence>
<evidence type="ECO:0000256" key="1">
    <source>
        <dbReference type="ARBA" id="ARBA00004442"/>
    </source>
</evidence>
<evidence type="ECO:0000256" key="4">
    <source>
        <dbReference type="ARBA" id="ARBA00022452"/>
    </source>
</evidence>
<dbReference type="GO" id="GO:0009279">
    <property type="term" value="C:cell outer membrane"/>
    <property type="evidence" value="ECO:0007669"/>
    <property type="project" value="UniProtKB-SubCell"/>
</dbReference>
<feature type="chain" id="PRO_5026739493" evidence="9">
    <location>
        <begin position="20"/>
        <end position="433"/>
    </location>
</feature>
<sequence length="433" mass="46890">MKKTLLLTIAILASAPIQAQDLAEVYALAQSNDARIQVARSTRDAALEAKPQAQALLRPTVSLSADASLVRRDVRRSSSATGTSTYDTQNLSLSLSQPLYQRSYWTQLEQADLQVAQAEASYASEEQSLIVRVAEAYFGVLSAQERLAFAQAENAAIARQLAQSKQRFEVGLIAITAVHEAQAAYDQSRADLIQAENDIDNAREALREIVGDGVGELDRVRETLPLDTPQPQDIDQWSDSAQQTNLALQSAVYSADIARKNVDLQRAGHYPTLDLVGSHALARSDSASGTDADTTSIGLQLSLPLYSGGAVSSKVRQAVLELEAAQGSLDQERRSVNRQVRDAYRGVLSSISTVEALKASTVSAQSALEATEAGFEVGTRTMVDVLTAQRDLYRAKSNYSSVRFNYILSGLRLKQAVGTLSAEDLGRINEWLD</sequence>
<comment type="caution">
    <text evidence="10">The sequence shown here is derived from an EMBL/GenBank/DDBJ whole genome shotgun (WGS) entry which is preliminary data.</text>
</comment>
<dbReference type="Gene3D" id="1.20.1600.10">
    <property type="entry name" value="Outer membrane efflux proteins (OEP)"/>
    <property type="match status" value="1"/>
</dbReference>
<comment type="subcellular location">
    <subcellularLocation>
        <location evidence="1">Cell outer membrane</location>
    </subcellularLocation>
</comment>
<name>A0A6N4DTI5_9GAMM</name>
<keyword evidence="4" id="KW-1134">Transmembrane beta strand</keyword>
<proteinExistence type="inferred from homology"/>
<dbReference type="GO" id="GO:0015288">
    <property type="term" value="F:porin activity"/>
    <property type="evidence" value="ECO:0007669"/>
    <property type="project" value="TreeGrafter"/>
</dbReference>
<evidence type="ECO:0000256" key="8">
    <source>
        <dbReference type="SAM" id="Coils"/>
    </source>
</evidence>
<dbReference type="InterPro" id="IPR003423">
    <property type="entry name" value="OMP_efflux"/>
</dbReference>
<evidence type="ECO:0000256" key="3">
    <source>
        <dbReference type="ARBA" id="ARBA00022448"/>
    </source>
</evidence>
<dbReference type="EMBL" id="PQCO01000227">
    <property type="protein sequence ID" value="PUE00295.1"/>
    <property type="molecule type" value="Genomic_DNA"/>
</dbReference>
<dbReference type="NCBIfam" id="TIGR01844">
    <property type="entry name" value="type_I_sec_TolC"/>
    <property type="match status" value="1"/>
</dbReference>
<dbReference type="GO" id="GO:1990281">
    <property type="term" value="C:efflux pump complex"/>
    <property type="evidence" value="ECO:0007669"/>
    <property type="project" value="TreeGrafter"/>
</dbReference>
<evidence type="ECO:0000256" key="7">
    <source>
        <dbReference type="ARBA" id="ARBA00023237"/>
    </source>
</evidence>
<organism evidence="10 11">
    <name type="scientific">Candidatus Sedimenticola endophacoides</name>
    <dbReference type="NCBI Taxonomy" id="2548426"/>
    <lineage>
        <taxon>Bacteria</taxon>
        <taxon>Pseudomonadati</taxon>
        <taxon>Pseudomonadota</taxon>
        <taxon>Gammaproteobacteria</taxon>
        <taxon>Chromatiales</taxon>
        <taxon>Sedimenticolaceae</taxon>
        <taxon>Sedimenticola</taxon>
    </lineage>
</organism>
<reference evidence="10 11" key="1">
    <citation type="submission" date="2018-01" db="EMBL/GenBank/DDBJ databases">
        <title>Novel co-symbiosis in the lucinid bivalve Phacoides pectinatus.</title>
        <authorList>
            <person name="Lim S.J."/>
            <person name="Davis B.G."/>
            <person name="Gill D.E."/>
            <person name="Engel A.S."/>
            <person name="Anderson L.C."/>
            <person name="Campbell B.J."/>
        </authorList>
    </citation>
    <scope>NUCLEOTIDE SEQUENCE [LARGE SCALE GENOMIC DNA]</scope>
    <source>
        <strain evidence="10">N3_P5</strain>
    </source>
</reference>
<keyword evidence="5" id="KW-0812">Transmembrane</keyword>
<feature type="signal peptide" evidence="9">
    <location>
        <begin position="1"/>
        <end position="19"/>
    </location>
</feature>
<dbReference type="InterPro" id="IPR051906">
    <property type="entry name" value="TolC-like"/>
</dbReference>
<accession>A0A6N4DTI5</accession>
<dbReference type="PANTHER" id="PTHR30026">
    <property type="entry name" value="OUTER MEMBRANE PROTEIN TOLC"/>
    <property type="match status" value="1"/>
</dbReference>
<comment type="similarity">
    <text evidence="2">Belongs to the outer membrane factor (OMF) (TC 1.B.17) family.</text>
</comment>
<dbReference type="AlphaFoldDB" id="A0A6N4DTI5"/>
<protein>
    <submittedName>
        <fullName evidence="10">Type I secretion protein TolC</fullName>
    </submittedName>
</protein>
<keyword evidence="6" id="KW-0472">Membrane</keyword>
<dbReference type="InterPro" id="IPR010130">
    <property type="entry name" value="T1SS_OMP_TolC"/>
</dbReference>
<keyword evidence="3" id="KW-0813">Transport</keyword>
<keyword evidence="8" id="KW-0175">Coiled coil</keyword>
<feature type="coiled-coil region" evidence="8">
    <location>
        <begin position="108"/>
        <end position="212"/>
    </location>
</feature>
<evidence type="ECO:0000256" key="2">
    <source>
        <dbReference type="ARBA" id="ARBA00007613"/>
    </source>
</evidence>
<keyword evidence="9" id="KW-0732">Signal</keyword>
<dbReference type="PANTHER" id="PTHR30026:SF20">
    <property type="entry name" value="OUTER MEMBRANE PROTEIN TOLC"/>
    <property type="match status" value="1"/>
</dbReference>
<evidence type="ECO:0000313" key="11">
    <source>
        <dbReference type="Proteomes" id="UP000250928"/>
    </source>
</evidence>
<gene>
    <name evidence="10" type="ORF">C3L24_09520</name>
</gene>
<dbReference type="SUPFAM" id="SSF56954">
    <property type="entry name" value="Outer membrane efflux proteins (OEP)"/>
    <property type="match status" value="1"/>
</dbReference>
<dbReference type="Pfam" id="PF02321">
    <property type="entry name" value="OEP"/>
    <property type="match status" value="2"/>
</dbReference>
<keyword evidence="7" id="KW-0998">Cell outer membrane</keyword>
<evidence type="ECO:0000256" key="6">
    <source>
        <dbReference type="ARBA" id="ARBA00023136"/>
    </source>
</evidence>